<name>A0A1W9NXS2_UNCC3</name>
<dbReference type="PANTHER" id="PTHR43711">
    <property type="entry name" value="TWO-COMPONENT HISTIDINE KINASE"/>
    <property type="match status" value="1"/>
</dbReference>
<comment type="catalytic activity">
    <reaction evidence="1">
        <text>ATP + protein L-histidine = ADP + protein N-phospho-L-histidine.</text>
        <dbReference type="EC" id="2.7.13.3"/>
    </reaction>
</comment>
<dbReference type="EC" id="2.7.13.3" evidence="2"/>
<dbReference type="InterPro" id="IPR005467">
    <property type="entry name" value="His_kinase_dom"/>
</dbReference>
<dbReference type="InterPro" id="IPR036890">
    <property type="entry name" value="HATPase_C_sf"/>
</dbReference>
<dbReference type="InterPro" id="IPR004358">
    <property type="entry name" value="Sig_transdc_His_kin-like_C"/>
</dbReference>
<keyword evidence="8" id="KW-0472">Membrane</keyword>
<feature type="coiled-coil region" evidence="7">
    <location>
        <begin position="228"/>
        <end position="277"/>
    </location>
</feature>
<keyword evidence="8" id="KW-1133">Transmembrane helix</keyword>
<comment type="caution">
    <text evidence="10">The sequence shown here is derived from an EMBL/GenBank/DDBJ whole genome shotgun (WGS) entry which is preliminary data.</text>
</comment>
<dbReference type="InterPro" id="IPR050736">
    <property type="entry name" value="Sensor_HK_Regulatory"/>
</dbReference>
<evidence type="ECO:0000313" key="10">
    <source>
        <dbReference type="EMBL" id="OQX50313.1"/>
    </source>
</evidence>
<organism evidence="10 11">
    <name type="scientific">candidate division CPR3 bacterium 4484_211</name>
    <dbReference type="NCBI Taxonomy" id="1968527"/>
    <lineage>
        <taxon>Bacteria</taxon>
        <taxon>Bacteria division CPR3</taxon>
    </lineage>
</organism>
<keyword evidence="4" id="KW-0808">Transferase</keyword>
<evidence type="ECO:0000259" key="9">
    <source>
        <dbReference type="PROSITE" id="PS50109"/>
    </source>
</evidence>
<dbReference type="Pfam" id="PF00512">
    <property type="entry name" value="HisKA"/>
    <property type="match status" value="1"/>
</dbReference>
<keyword evidence="3" id="KW-0597">Phosphoprotein</keyword>
<dbReference type="Pfam" id="PF02518">
    <property type="entry name" value="HATPase_c"/>
    <property type="match status" value="1"/>
</dbReference>
<evidence type="ECO:0000256" key="4">
    <source>
        <dbReference type="ARBA" id="ARBA00022679"/>
    </source>
</evidence>
<feature type="transmembrane region" description="Helical" evidence="8">
    <location>
        <begin position="103"/>
        <end position="119"/>
    </location>
</feature>
<dbReference type="InterPro" id="IPR036097">
    <property type="entry name" value="HisK_dim/P_sf"/>
</dbReference>
<feature type="transmembrane region" description="Helical" evidence="8">
    <location>
        <begin position="124"/>
        <end position="143"/>
    </location>
</feature>
<keyword evidence="7" id="KW-0175">Coiled coil</keyword>
<dbReference type="FunFam" id="3.30.565.10:FF:000006">
    <property type="entry name" value="Sensor histidine kinase WalK"/>
    <property type="match status" value="1"/>
</dbReference>
<sequence>MTETSIPAEKIRILIPKLEIAATVIIFTLIFIADLVTPLKFRVRVFLWSSAFAFLLVSYLLNHLFIDKFKGRRVRWVLTANIILYNLFTLVVGVLLWGFTLSPLFFSLYLVILIPGIIFPGKLAYLIAAGQTLIIYATLFLFIDQKLLSEHYRIVIETILDPRQAFPSYYSWINITSQVLTLWGCAFLSQYISRELNMKEEIIHKLKELDKQKSELIGMIAHNLRTPVANIKGCVEVLEKDKENLTQEEQKKYFSALKEQAAKLNQLIEKMVKINNLQSGKIHLMKTKFPLVSVINHCTEQIKPLLDNKKLGLSVQIPSNISEIFADREKIREVILALLDNAIKFSRPNSKITITAEIRENSVVASVANYGVGIPPEKKSDIFKPLFRGTDLLTYNFEGTGVGLFVSQKIIKAHQGKMWFKSVPNEQTVFYFSLPLKPA</sequence>
<evidence type="ECO:0000256" key="2">
    <source>
        <dbReference type="ARBA" id="ARBA00012438"/>
    </source>
</evidence>
<dbReference type="CDD" id="cd00082">
    <property type="entry name" value="HisKA"/>
    <property type="match status" value="1"/>
</dbReference>
<dbReference type="STRING" id="1968527.B5M47_03950"/>
<dbReference type="GO" id="GO:0000155">
    <property type="term" value="F:phosphorelay sensor kinase activity"/>
    <property type="evidence" value="ECO:0007669"/>
    <property type="project" value="InterPro"/>
</dbReference>
<dbReference type="InterPro" id="IPR003594">
    <property type="entry name" value="HATPase_dom"/>
</dbReference>
<dbReference type="Proteomes" id="UP000192520">
    <property type="component" value="Unassembled WGS sequence"/>
</dbReference>
<dbReference type="SMART" id="SM00387">
    <property type="entry name" value="HATPase_c"/>
    <property type="match status" value="1"/>
</dbReference>
<dbReference type="Gene3D" id="3.30.565.10">
    <property type="entry name" value="Histidine kinase-like ATPase, C-terminal domain"/>
    <property type="match status" value="1"/>
</dbReference>
<feature type="transmembrane region" description="Helical" evidence="8">
    <location>
        <begin position="20"/>
        <end position="39"/>
    </location>
</feature>
<evidence type="ECO:0000256" key="5">
    <source>
        <dbReference type="ARBA" id="ARBA00022777"/>
    </source>
</evidence>
<dbReference type="PANTHER" id="PTHR43711:SF31">
    <property type="entry name" value="HISTIDINE KINASE"/>
    <property type="match status" value="1"/>
</dbReference>
<dbReference type="PROSITE" id="PS50109">
    <property type="entry name" value="HIS_KIN"/>
    <property type="match status" value="1"/>
</dbReference>
<feature type="domain" description="Histidine kinase" evidence="9">
    <location>
        <begin position="219"/>
        <end position="438"/>
    </location>
</feature>
<dbReference type="AlphaFoldDB" id="A0A1W9NXS2"/>
<evidence type="ECO:0000256" key="7">
    <source>
        <dbReference type="SAM" id="Coils"/>
    </source>
</evidence>
<reference evidence="11" key="1">
    <citation type="submission" date="2017-03" db="EMBL/GenBank/DDBJ databases">
        <title>Novel pathways for hydrocarbon cycling and metabolic interdependencies in hydrothermal sediment communities.</title>
        <authorList>
            <person name="Dombrowski N."/>
            <person name="Seitz K."/>
            <person name="Teske A."/>
            <person name="Baker B."/>
        </authorList>
    </citation>
    <scope>NUCLEOTIDE SEQUENCE [LARGE SCALE GENOMIC DNA]</scope>
</reference>
<protein>
    <recommendedName>
        <fullName evidence="2">histidine kinase</fullName>
        <ecNumber evidence="2">2.7.13.3</ecNumber>
    </recommendedName>
</protein>
<evidence type="ECO:0000256" key="3">
    <source>
        <dbReference type="ARBA" id="ARBA00022553"/>
    </source>
</evidence>
<dbReference type="PRINTS" id="PR00344">
    <property type="entry name" value="BCTRLSENSOR"/>
</dbReference>
<evidence type="ECO:0000256" key="8">
    <source>
        <dbReference type="SAM" id="Phobius"/>
    </source>
</evidence>
<accession>A0A1W9NXS2</accession>
<dbReference type="SUPFAM" id="SSF47384">
    <property type="entry name" value="Homodimeric domain of signal transducing histidine kinase"/>
    <property type="match status" value="1"/>
</dbReference>
<gene>
    <name evidence="10" type="ORF">B5M47_03950</name>
</gene>
<feature type="transmembrane region" description="Helical" evidence="8">
    <location>
        <begin position="45"/>
        <end position="65"/>
    </location>
</feature>
<keyword evidence="8" id="KW-0812">Transmembrane</keyword>
<evidence type="ECO:0000313" key="11">
    <source>
        <dbReference type="Proteomes" id="UP000192520"/>
    </source>
</evidence>
<feature type="transmembrane region" description="Helical" evidence="8">
    <location>
        <begin position="77"/>
        <end position="97"/>
    </location>
</feature>
<keyword evidence="5" id="KW-0418">Kinase</keyword>
<evidence type="ECO:0000256" key="6">
    <source>
        <dbReference type="ARBA" id="ARBA00023012"/>
    </source>
</evidence>
<dbReference type="InterPro" id="IPR003661">
    <property type="entry name" value="HisK_dim/P_dom"/>
</dbReference>
<keyword evidence="6" id="KW-0902">Two-component regulatory system</keyword>
<evidence type="ECO:0000256" key="1">
    <source>
        <dbReference type="ARBA" id="ARBA00000085"/>
    </source>
</evidence>
<dbReference type="CDD" id="cd00075">
    <property type="entry name" value="HATPase"/>
    <property type="match status" value="1"/>
</dbReference>
<dbReference type="SMART" id="SM00388">
    <property type="entry name" value="HisKA"/>
    <property type="match status" value="1"/>
</dbReference>
<dbReference type="SUPFAM" id="SSF55874">
    <property type="entry name" value="ATPase domain of HSP90 chaperone/DNA topoisomerase II/histidine kinase"/>
    <property type="match status" value="1"/>
</dbReference>
<dbReference type="EMBL" id="MZGJ01000037">
    <property type="protein sequence ID" value="OQX50313.1"/>
    <property type="molecule type" value="Genomic_DNA"/>
</dbReference>
<proteinExistence type="predicted"/>
<dbReference type="Gene3D" id="1.10.287.130">
    <property type="match status" value="1"/>
</dbReference>